<gene>
    <name evidence="1" type="ORF">HMPREF9430_00598</name>
</gene>
<evidence type="ECO:0000313" key="2">
    <source>
        <dbReference type="Proteomes" id="UP000004097"/>
    </source>
</evidence>
<dbReference type="Proteomes" id="UP000004097">
    <property type="component" value="Unassembled WGS sequence"/>
</dbReference>
<dbReference type="STRING" id="706433.HMPREF9430_00598"/>
<protein>
    <submittedName>
        <fullName evidence="1">Uncharacterized protein</fullName>
    </submittedName>
</protein>
<dbReference type="AlphaFoldDB" id="E7MM35"/>
<accession>E7MM35</accession>
<dbReference type="eggNOG" id="COG2110">
    <property type="taxonomic scope" value="Bacteria"/>
</dbReference>
<sequence length="42" mass="4928">MRNVDCYKKANINYKPFSKIRSDRLYKPSKSTVLAFALALEF</sequence>
<organism evidence="1 2">
    <name type="scientific">Solobacterium moorei F0204</name>
    <dbReference type="NCBI Taxonomy" id="706433"/>
    <lineage>
        <taxon>Bacteria</taxon>
        <taxon>Bacillati</taxon>
        <taxon>Bacillota</taxon>
        <taxon>Erysipelotrichia</taxon>
        <taxon>Erysipelotrichales</taxon>
        <taxon>Erysipelotrichaceae</taxon>
        <taxon>Solobacterium</taxon>
    </lineage>
</organism>
<reference evidence="1 2" key="1">
    <citation type="submission" date="2010-08" db="EMBL/GenBank/DDBJ databases">
        <authorList>
            <person name="Weinstock G."/>
            <person name="Sodergren E."/>
            <person name="Clifton S."/>
            <person name="Fulton L."/>
            <person name="Fulton B."/>
            <person name="Courtney L."/>
            <person name="Fronick C."/>
            <person name="Harrison M."/>
            <person name="Strong C."/>
            <person name="Farmer C."/>
            <person name="Delahaunty K."/>
            <person name="Markovic C."/>
            <person name="Hall O."/>
            <person name="Minx P."/>
            <person name="Tomlinson C."/>
            <person name="Mitreva M."/>
            <person name="Hou S."/>
            <person name="Chen J."/>
            <person name="Wollam A."/>
            <person name="Pepin K.H."/>
            <person name="Johnson M."/>
            <person name="Bhonagiri V."/>
            <person name="Zhang X."/>
            <person name="Suruliraj S."/>
            <person name="Warren W."/>
            <person name="Chinwalla A."/>
            <person name="Mardis E.R."/>
            <person name="Wilson R.K."/>
        </authorList>
    </citation>
    <scope>NUCLEOTIDE SEQUENCE [LARGE SCALE GENOMIC DNA]</scope>
    <source>
        <strain evidence="1 2">F0204</strain>
    </source>
</reference>
<dbReference type="HOGENOM" id="CLU_3257956_0_0_9"/>
<name>E7MM35_9FIRM</name>
<proteinExistence type="predicted"/>
<comment type="caution">
    <text evidence="1">The sequence shown here is derived from an EMBL/GenBank/DDBJ whole genome shotgun (WGS) entry which is preliminary data.</text>
</comment>
<evidence type="ECO:0000313" key="1">
    <source>
        <dbReference type="EMBL" id="EFW24876.1"/>
    </source>
</evidence>
<keyword evidence="2" id="KW-1185">Reference proteome</keyword>
<dbReference type="EMBL" id="AECQ01000008">
    <property type="protein sequence ID" value="EFW24876.1"/>
    <property type="molecule type" value="Genomic_DNA"/>
</dbReference>